<dbReference type="InterPro" id="IPR036028">
    <property type="entry name" value="SH3-like_dom_sf"/>
</dbReference>
<feature type="compositionally biased region" description="Polar residues" evidence="3">
    <location>
        <begin position="473"/>
        <end position="485"/>
    </location>
</feature>
<feature type="domain" description="SH3" evidence="4">
    <location>
        <begin position="499"/>
        <end position="567"/>
    </location>
</feature>
<reference evidence="5" key="1">
    <citation type="submission" date="2021-01" db="EMBL/GenBank/DDBJ databases">
        <authorList>
            <person name="Corre E."/>
            <person name="Pelletier E."/>
            <person name="Niang G."/>
            <person name="Scheremetjew M."/>
            <person name="Finn R."/>
            <person name="Kale V."/>
            <person name="Holt S."/>
            <person name="Cochrane G."/>
            <person name="Meng A."/>
            <person name="Brown T."/>
            <person name="Cohen L."/>
        </authorList>
    </citation>
    <scope>NUCLEOTIDE SEQUENCE</scope>
    <source>
        <strain evidence="5">Pbaha01</strain>
    </source>
</reference>
<evidence type="ECO:0000313" key="5">
    <source>
        <dbReference type="EMBL" id="CAD8387262.1"/>
    </source>
</evidence>
<sequence length="571" mass="62362">MAPNADENLLAWTREVRGDEHLQADPAVLEEIRAFLWNHEVESARSSTHTVLENYPDWWVKGRRAPPGLEIEREGDLEELYRHAGTLYDLGIPLTLAERRTPMFRLFQDVEAWGTREAAMAVEDLIGPETALTRFIGTVIGEVFPQNSGFLDAAVYDATGLSQTKGVRKTSLRLVWPGVVVDADRAARVRDLLVHKLAGAAAEGGPMADLEAQLREHSPANAWHGVFGDAAYAGRSNVRMPLCDRVSPLPLRAPEHRPLAPVGVLRFAFTGEGKMKVEWLCRQAELDAKEWIKIGCVRQLGDVQLTEWTVPAWPGNQPIPPSSTRTGRVKVRTAGGSEGGGGLRLRTTKTAPTPERAGQLLTVERRFSGAADQFCEKMEQHLGKGSVEPDGAFVWKQPNGDARIVMYSDDKRVKVIGRPNQVRSLVVIVAPFTEAQPGLGVHNRQHTAGPQMPDGRVPSEAYAPADGGHTQDAGANNANDGTGDSPNADAATGNNTQPLTGQMRLAKQDFEPQGQGELALTEGETVCITHDPEGEHGSSQDRWVYGRSEATRQVGWFPLSHTVLLEERGDN</sequence>
<protein>
    <recommendedName>
        <fullName evidence="4">SH3 domain-containing protein</fullName>
    </recommendedName>
</protein>
<dbReference type="SMART" id="SM00326">
    <property type="entry name" value="SH3"/>
    <property type="match status" value="1"/>
</dbReference>
<evidence type="ECO:0000256" key="2">
    <source>
        <dbReference type="PROSITE-ProRule" id="PRU00192"/>
    </source>
</evidence>
<feature type="region of interest" description="Disordered" evidence="3">
    <location>
        <begin position="439"/>
        <end position="498"/>
    </location>
</feature>
<evidence type="ECO:0000256" key="1">
    <source>
        <dbReference type="ARBA" id="ARBA00022443"/>
    </source>
</evidence>
<gene>
    <name evidence="5" type="ORF">PBAH0796_LOCUS30950</name>
</gene>
<name>A0A7S0FYC1_9DINO</name>
<accession>A0A7S0FYC1</accession>
<dbReference type="PROSITE" id="PS50002">
    <property type="entry name" value="SH3"/>
    <property type="match status" value="1"/>
</dbReference>
<dbReference type="AlphaFoldDB" id="A0A7S0FYC1"/>
<dbReference type="EMBL" id="HBEG01050967">
    <property type="protein sequence ID" value="CAD8387262.1"/>
    <property type="molecule type" value="Transcribed_RNA"/>
</dbReference>
<dbReference type="SUPFAM" id="SSF50044">
    <property type="entry name" value="SH3-domain"/>
    <property type="match status" value="1"/>
</dbReference>
<dbReference type="Gene3D" id="2.30.30.40">
    <property type="entry name" value="SH3 Domains"/>
    <property type="match status" value="1"/>
</dbReference>
<dbReference type="InterPro" id="IPR001452">
    <property type="entry name" value="SH3_domain"/>
</dbReference>
<evidence type="ECO:0000259" key="4">
    <source>
        <dbReference type="PROSITE" id="PS50002"/>
    </source>
</evidence>
<keyword evidence="1 2" id="KW-0728">SH3 domain</keyword>
<proteinExistence type="predicted"/>
<evidence type="ECO:0000256" key="3">
    <source>
        <dbReference type="SAM" id="MobiDB-lite"/>
    </source>
</evidence>
<dbReference type="Pfam" id="PF07653">
    <property type="entry name" value="SH3_2"/>
    <property type="match status" value="1"/>
</dbReference>
<dbReference type="CDD" id="cd00174">
    <property type="entry name" value="SH3"/>
    <property type="match status" value="1"/>
</dbReference>
<organism evidence="5">
    <name type="scientific">Pyrodinium bahamense</name>
    <dbReference type="NCBI Taxonomy" id="73915"/>
    <lineage>
        <taxon>Eukaryota</taxon>
        <taxon>Sar</taxon>
        <taxon>Alveolata</taxon>
        <taxon>Dinophyceae</taxon>
        <taxon>Gonyaulacales</taxon>
        <taxon>Pyrocystaceae</taxon>
        <taxon>Pyrodinium</taxon>
    </lineage>
</organism>